<dbReference type="AlphaFoldDB" id="A0A538SL04"/>
<dbReference type="InterPro" id="IPR009003">
    <property type="entry name" value="Peptidase_S1_PA"/>
</dbReference>
<evidence type="ECO:0000256" key="1">
    <source>
        <dbReference type="ARBA" id="ARBA00007664"/>
    </source>
</evidence>
<dbReference type="PRINTS" id="PR00861">
    <property type="entry name" value="ALYTICPTASE"/>
</dbReference>
<dbReference type="SUPFAM" id="SSF50494">
    <property type="entry name" value="Trypsin-like serine proteases"/>
    <property type="match status" value="1"/>
</dbReference>
<keyword evidence="2" id="KW-0645">Protease</keyword>
<dbReference type="InterPro" id="IPR001316">
    <property type="entry name" value="Pept_S1A_streptogrisin"/>
</dbReference>
<reference evidence="7 8" key="1">
    <citation type="journal article" date="2019" name="Nat. Microbiol.">
        <title>Mediterranean grassland soil C-N compound turnover is dependent on rainfall and depth, and is mediated by genomically divergent microorganisms.</title>
        <authorList>
            <person name="Diamond S."/>
            <person name="Andeer P.F."/>
            <person name="Li Z."/>
            <person name="Crits-Christoph A."/>
            <person name="Burstein D."/>
            <person name="Anantharaman K."/>
            <person name="Lane K.R."/>
            <person name="Thomas B.C."/>
            <person name="Pan C."/>
            <person name="Northen T.R."/>
            <person name="Banfield J.F."/>
        </authorList>
    </citation>
    <scope>NUCLEOTIDE SEQUENCE [LARGE SCALE GENOMIC DNA]</scope>
    <source>
        <strain evidence="7">WS_2</strain>
    </source>
</reference>
<dbReference type="EMBL" id="VBOS01000340">
    <property type="protein sequence ID" value="TMQ52055.1"/>
    <property type="molecule type" value="Genomic_DNA"/>
</dbReference>
<feature type="domain" description="Nal1 C-terminal" evidence="6">
    <location>
        <begin position="82"/>
        <end position="188"/>
    </location>
</feature>
<comment type="caution">
    <text evidence="7">The sequence shown here is derived from an EMBL/GenBank/DDBJ whole genome shotgun (WGS) entry which is preliminary data.</text>
</comment>
<dbReference type="Proteomes" id="UP000317716">
    <property type="component" value="Unassembled WGS sequence"/>
</dbReference>
<accession>A0A538SL04</accession>
<sequence>MAKGGTQYILSNSHVFAGDVVSGGNGRVAQIGDDVNQPGLVDNNCSSANTNIVADVSSLSTLYPPGSTPNVDCAIAQVRAGMVRTDGAILEVGTISASTVAAFVGQAVKKSGRTTGLTRSSISALNATVSVGYETECAGSSFTKTFTGQILVTNTASRFLNSGDSGSLMVQDVTTNPHAVGLLYAGSSSIAVANPIGDVLSHLGASMVGQ</sequence>
<organism evidence="7 8">
    <name type="scientific">Eiseniibacteriota bacterium</name>
    <dbReference type="NCBI Taxonomy" id="2212470"/>
    <lineage>
        <taxon>Bacteria</taxon>
        <taxon>Candidatus Eiseniibacteriota</taxon>
    </lineage>
</organism>
<evidence type="ECO:0000313" key="7">
    <source>
        <dbReference type="EMBL" id="TMQ52055.1"/>
    </source>
</evidence>
<dbReference type="GO" id="GO:0004252">
    <property type="term" value="F:serine-type endopeptidase activity"/>
    <property type="evidence" value="ECO:0007669"/>
    <property type="project" value="InterPro"/>
</dbReference>
<evidence type="ECO:0000256" key="3">
    <source>
        <dbReference type="ARBA" id="ARBA00022801"/>
    </source>
</evidence>
<dbReference type="Gene3D" id="2.40.10.10">
    <property type="entry name" value="Trypsin-like serine proteases"/>
    <property type="match status" value="1"/>
</dbReference>
<evidence type="ECO:0000256" key="5">
    <source>
        <dbReference type="ARBA" id="ARBA00023157"/>
    </source>
</evidence>
<evidence type="ECO:0000256" key="2">
    <source>
        <dbReference type="ARBA" id="ARBA00022670"/>
    </source>
</evidence>
<keyword evidence="3" id="KW-0378">Hydrolase</keyword>
<evidence type="ECO:0000256" key="4">
    <source>
        <dbReference type="ARBA" id="ARBA00022825"/>
    </source>
</evidence>
<evidence type="ECO:0000259" key="6">
    <source>
        <dbReference type="Pfam" id="PF25819"/>
    </source>
</evidence>
<comment type="similarity">
    <text evidence="1">Belongs to the peptidase S1 family.</text>
</comment>
<dbReference type="InterPro" id="IPR043504">
    <property type="entry name" value="Peptidase_S1_PA_chymotrypsin"/>
</dbReference>
<keyword evidence="5" id="KW-1015">Disulfide bond</keyword>
<dbReference type="InterPro" id="IPR057904">
    <property type="entry name" value="Nal1_C"/>
</dbReference>
<dbReference type="GO" id="GO:0006508">
    <property type="term" value="P:proteolysis"/>
    <property type="evidence" value="ECO:0007669"/>
    <property type="project" value="UniProtKB-KW"/>
</dbReference>
<dbReference type="Pfam" id="PF25819">
    <property type="entry name" value="Nal1_C"/>
    <property type="match status" value="1"/>
</dbReference>
<evidence type="ECO:0000313" key="8">
    <source>
        <dbReference type="Proteomes" id="UP000317716"/>
    </source>
</evidence>
<keyword evidence="4" id="KW-0720">Serine protease</keyword>
<name>A0A538SL04_UNCEI</name>
<protein>
    <recommendedName>
        <fullName evidence="6">Nal1 C-terminal domain-containing protein</fullName>
    </recommendedName>
</protein>
<gene>
    <name evidence="7" type="ORF">E6K72_09640</name>
</gene>
<proteinExistence type="inferred from homology"/>